<evidence type="ECO:0000313" key="3">
    <source>
        <dbReference type="EMBL" id="RFB04968.1"/>
    </source>
</evidence>
<protein>
    <submittedName>
        <fullName evidence="3">DUF4328 domain-containing protein</fullName>
    </submittedName>
</protein>
<feature type="domain" description="DUF4328" evidence="2">
    <location>
        <begin position="111"/>
        <end position="268"/>
    </location>
</feature>
<dbReference type="AlphaFoldDB" id="A0A371RHN7"/>
<feature type="transmembrane region" description="Helical" evidence="1">
    <location>
        <begin position="125"/>
        <end position="144"/>
    </location>
</feature>
<reference evidence="3 4" key="1">
    <citation type="submission" date="2018-08" db="EMBL/GenBank/DDBJ databases">
        <title>Parvularcula sp. SM1705, isolated from surface water of the South Sea China.</title>
        <authorList>
            <person name="Sun L."/>
        </authorList>
    </citation>
    <scope>NUCLEOTIDE SEQUENCE [LARGE SCALE GENOMIC DNA]</scope>
    <source>
        <strain evidence="3 4">SM1705</strain>
    </source>
</reference>
<dbReference type="Proteomes" id="UP000264589">
    <property type="component" value="Unassembled WGS sequence"/>
</dbReference>
<dbReference type="OrthoDB" id="4174975at2"/>
<dbReference type="EMBL" id="QUQO01000001">
    <property type="protein sequence ID" value="RFB04968.1"/>
    <property type="molecule type" value="Genomic_DNA"/>
</dbReference>
<comment type="caution">
    <text evidence="3">The sequence shown here is derived from an EMBL/GenBank/DDBJ whole genome shotgun (WGS) entry which is preliminary data.</text>
</comment>
<keyword evidence="1" id="KW-0812">Transmembrane</keyword>
<gene>
    <name evidence="3" type="ORF">DX908_06505</name>
</gene>
<dbReference type="Pfam" id="PF14219">
    <property type="entry name" value="DUF4328"/>
    <property type="match status" value="1"/>
</dbReference>
<evidence type="ECO:0000256" key="1">
    <source>
        <dbReference type="SAM" id="Phobius"/>
    </source>
</evidence>
<keyword evidence="4" id="KW-1185">Reference proteome</keyword>
<feature type="transmembrane region" description="Helical" evidence="1">
    <location>
        <begin position="71"/>
        <end position="90"/>
    </location>
</feature>
<proteinExistence type="predicted"/>
<sequence length="282" mass="31663">MSCIVTYSDGTTASVDPSELRRLMDAGIVSPTDQVTLPDTGRAIPAQETAAKPKDEARPDLRTLSARRVRFKYAAIAFIAANLFMAFSNLHGAQVIDKLVDGDEDYYRYPEEVANFVDLHQSTAGIVYLITLTLCAVFYSMFFFRAMRNMRQLKAQEAEMHPGWVIGWNFIPIAFLFKPFSGVRQIWQASQRLSGHPHKELSLLRWWWAGWIIVIIVGRITSRIGVSGVFGEVTNYELYTLGLKIDAAMSILLVATTIMLMKIIKRVNTAQSQLFALSGKDS</sequence>
<name>A0A371RHN7_9PROT</name>
<feature type="transmembrane region" description="Helical" evidence="1">
    <location>
        <begin position="206"/>
        <end position="226"/>
    </location>
</feature>
<evidence type="ECO:0000259" key="2">
    <source>
        <dbReference type="Pfam" id="PF14219"/>
    </source>
</evidence>
<feature type="transmembrane region" description="Helical" evidence="1">
    <location>
        <begin position="238"/>
        <end position="261"/>
    </location>
</feature>
<keyword evidence="1" id="KW-1133">Transmembrane helix</keyword>
<evidence type="ECO:0000313" key="4">
    <source>
        <dbReference type="Proteomes" id="UP000264589"/>
    </source>
</evidence>
<dbReference type="InterPro" id="IPR025565">
    <property type="entry name" value="DUF4328"/>
</dbReference>
<keyword evidence="1" id="KW-0472">Membrane</keyword>
<dbReference type="RefSeq" id="WP_116391599.1">
    <property type="nucleotide sequence ID" value="NZ_QUQO01000001.1"/>
</dbReference>
<organism evidence="3 4">
    <name type="scientific">Parvularcula marina</name>
    <dbReference type="NCBI Taxonomy" id="2292771"/>
    <lineage>
        <taxon>Bacteria</taxon>
        <taxon>Pseudomonadati</taxon>
        <taxon>Pseudomonadota</taxon>
        <taxon>Alphaproteobacteria</taxon>
        <taxon>Parvularculales</taxon>
        <taxon>Parvularculaceae</taxon>
        <taxon>Parvularcula</taxon>
    </lineage>
</organism>
<accession>A0A371RHN7</accession>
<dbReference type="InParanoid" id="A0A371RHN7"/>